<dbReference type="Proteomes" id="UP001347796">
    <property type="component" value="Unassembled WGS sequence"/>
</dbReference>
<reference evidence="1 2" key="1">
    <citation type="submission" date="2024-01" db="EMBL/GenBank/DDBJ databases">
        <title>The genome of the rayed Mediterranean limpet Patella caerulea (Linnaeus, 1758).</title>
        <authorList>
            <person name="Anh-Thu Weber A."/>
            <person name="Halstead-Nussloch G."/>
        </authorList>
    </citation>
    <scope>NUCLEOTIDE SEQUENCE [LARGE SCALE GENOMIC DNA]</scope>
    <source>
        <strain evidence="1">AATW-2023a</strain>
        <tissue evidence="1">Whole specimen</tissue>
    </source>
</reference>
<dbReference type="EMBL" id="JAZGQO010000004">
    <property type="protein sequence ID" value="KAK6187723.1"/>
    <property type="molecule type" value="Genomic_DNA"/>
</dbReference>
<comment type="caution">
    <text evidence="1">The sequence shown here is derived from an EMBL/GenBank/DDBJ whole genome shotgun (WGS) entry which is preliminary data.</text>
</comment>
<proteinExistence type="predicted"/>
<evidence type="ECO:0000313" key="1">
    <source>
        <dbReference type="EMBL" id="KAK6187723.1"/>
    </source>
</evidence>
<dbReference type="AlphaFoldDB" id="A0AAN8PXR1"/>
<organism evidence="1 2">
    <name type="scientific">Patella caerulea</name>
    <name type="common">Rayed Mediterranean limpet</name>
    <dbReference type="NCBI Taxonomy" id="87958"/>
    <lineage>
        <taxon>Eukaryota</taxon>
        <taxon>Metazoa</taxon>
        <taxon>Spiralia</taxon>
        <taxon>Lophotrochozoa</taxon>
        <taxon>Mollusca</taxon>
        <taxon>Gastropoda</taxon>
        <taxon>Patellogastropoda</taxon>
        <taxon>Patelloidea</taxon>
        <taxon>Patellidae</taxon>
        <taxon>Patella</taxon>
    </lineage>
</organism>
<name>A0AAN8PXR1_PATCE</name>
<sequence length="287" mass="33145">MAIERLNVKGCRVPGVKSTFPVMQNFKRNEYDLNHLDKIHQTNSLPDSRNHHFLIRGHPVPANAVFQPQYYSIPQLKTSRPRTTPEMPFTRSSCTRWIEYERNGEIKGPGAVHRKDSDKVKKLLTSNKVNLRLAESVNSVQHRDTKNLTRRRKRFTRTQMRTNVPQGKKSATSLRQCLQVSSGLNASASNIKADDPYKVPPAQFPQRTNREGNVNFNNTNFSRKAKSWIDGIKYQFDSVESYVHFNNVFQNRQNGLVPILKGFPAHCVDTVLIKMLFEMNKYHPYSM</sequence>
<accession>A0AAN8PXR1</accession>
<protein>
    <submittedName>
        <fullName evidence="1">Uncharacterized protein</fullName>
    </submittedName>
</protein>
<keyword evidence="2" id="KW-1185">Reference proteome</keyword>
<gene>
    <name evidence="1" type="ORF">SNE40_005683</name>
</gene>
<evidence type="ECO:0000313" key="2">
    <source>
        <dbReference type="Proteomes" id="UP001347796"/>
    </source>
</evidence>